<dbReference type="GO" id="GO:0016787">
    <property type="term" value="F:hydrolase activity"/>
    <property type="evidence" value="ECO:0007669"/>
    <property type="project" value="UniProtKB-KW"/>
</dbReference>
<accession>A0A0L0FVM5</accession>
<dbReference type="GeneID" id="25907442"/>
<evidence type="ECO:0000256" key="9">
    <source>
        <dbReference type="ARBA" id="ARBA00023211"/>
    </source>
</evidence>
<dbReference type="SUPFAM" id="SSF142877">
    <property type="entry name" value="EndoU-like"/>
    <property type="match status" value="1"/>
</dbReference>
<evidence type="ECO:0000313" key="12">
    <source>
        <dbReference type="EMBL" id="KNC80689.1"/>
    </source>
</evidence>
<evidence type="ECO:0000256" key="2">
    <source>
        <dbReference type="ARBA" id="ARBA00010168"/>
    </source>
</evidence>
<evidence type="ECO:0000256" key="6">
    <source>
        <dbReference type="ARBA" id="ARBA00022759"/>
    </source>
</evidence>
<dbReference type="PANTHER" id="PTHR12439:SF11">
    <property type="entry name" value="URIDYLATE-SPECIFIC ENDORIBONUCLEASE"/>
    <property type="match status" value="1"/>
</dbReference>
<evidence type="ECO:0000256" key="8">
    <source>
        <dbReference type="ARBA" id="ARBA00022884"/>
    </source>
</evidence>
<dbReference type="PROSITE" id="PS51959">
    <property type="entry name" value="ENDOU"/>
    <property type="match status" value="1"/>
</dbReference>
<organism evidence="12 13">
    <name type="scientific">Sphaeroforma arctica JP610</name>
    <dbReference type="NCBI Taxonomy" id="667725"/>
    <lineage>
        <taxon>Eukaryota</taxon>
        <taxon>Ichthyosporea</taxon>
        <taxon>Ichthyophonida</taxon>
        <taxon>Sphaeroforma</taxon>
    </lineage>
</organism>
<dbReference type="PANTHER" id="PTHR12439">
    <property type="entry name" value="PLACENTAL PROTEIN 11-RELATED"/>
    <property type="match status" value="1"/>
</dbReference>
<dbReference type="EMBL" id="KQ242118">
    <property type="protein sequence ID" value="KNC80689.1"/>
    <property type="molecule type" value="Genomic_DNA"/>
</dbReference>
<dbReference type="eggNOG" id="KOG2849">
    <property type="taxonomic scope" value="Eukaryota"/>
</dbReference>
<evidence type="ECO:0000256" key="1">
    <source>
        <dbReference type="ARBA" id="ARBA00001936"/>
    </source>
</evidence>
<evidence type="ECO:0000256" key="7">
    <source>
        <dbReference type="ARBA" id="ARBA00022801"/>
    </source>
</evidence>
<proteinExistence type="inferred from homology"/>
<comment type="cofactor">
    <cofactor evidence="1">
        <name>Mn(2+)</name>
        <dbReference type="ChEBI" id="CHEBI:29035"/>
    </cofactor>
</comment>
<dbReference type="GO" id="GO:0016829">
    <property type="term" value="F:lyase activity"/>
    <property type="evidence" value="ECO:0007669"/>
    <property type="project" value="UniProtKB-KW"/>
</dbReference>
<protein>
    <recommendedName>
        <fullName evidence="11">EndoU domain-containing protein</fullName>
    </recommendedName>
</protein>
<reference evidence="12 13" key="1">
    <citation type="submission" date="2011-02" db="EMBL/GenBank/DDBJ databases">
        <title>The Genome Sequence of Sphaeroforma arctica JP610.</title>
        <authorList>
            <consortium name="The Broad Institute Genome Sequencing Platform"/>
            <person name="Russ C."/>
            <person name="Cuomo C."/>
            <person name="Young S.K."/>
            <person name="Zeng Q."/>
            <person name="Gargeya S."/>
            <person name="Alvarado L."/>
            <person name="Berlin A."/>
            <person name="Chapman S.B."/>
            <person name="Chen Z."/>
            <person name="Freedman E."/>
            <person name="Gellesch M."/>
            <person name="Goldberg J."/>
            <person name="Griggs A."/>
            <person name="Gujja S."/>
            <person name="Heilman E."/>
            <person name="Heiman D."/>
            <person name="Howarth C."/>
            <person name="Mehta T."/>
            <person name="Neiman D."/>
            <person name="Pearson M."/>
            <person name="Roberts A."/>
            <person name="Saif S."/>
            <person name="Shea T."/>
            <person name="Shenoy N."/>
            <person name="Sisk P."/>
            <person name="Stolte C."/>
            <person name="Sykes S."/>
            <person name="White J."/>
            <person name="Yandava C."/>
            <person name="Burger G."/>
            <person name="Gray M.W."/>
            <person name="Holland P.W.H."/>
            <person name="King N."/>
            <person name="Lang F.B.F."/>
            <person name="Roger A.J."/>
            <person name="Ruiz-Trillo I."/>
            <person name="Haas B."/>
            <person name="Nusbaum C."/>
            <person name="Birren B."/>
        </authorList>
    </citation>
    <scope>NUCLEOTIDE SEQUENCE [LARGE SCALE GENOMIC DNA]</scope>
    <source>
        <strain evidence="12 13">JP610</strain>
    </source>
</reference>
<keyword evidence="4" id="KW-0540">Nuclease</keyword>
<feature type="domain" description="EndoU" evidence="11">
    <location>
        <begin position="1"/>
        <end position="58"/>
    </location>
</feature>
<keyword evidence="10" id="KW-0456">Lyase</keyword>
<name>A0A0L0FVM5_9EUKA</name>
<keyword evidence="7" id="KW-0378">Hydrolase</keyword>
<feature type="non-terminal residue" evidence="12">
    <location>
        <position position="1"/>
    </location>
</feature>
<evidence type="ECO:0000256" key="4">
    <source>
        <dbReference type="ARBA" id="ARBA00022722"/>
    </source>
</evidence>
<evidence type="ECO:0000313" key="13">
    <source>
        <dbReference type="Proteomes" id="UP000054560"/>
    </source>
</evidence>
<dbReference type="AlphaFoldDB" id="A0A0L0FVM5"/>
<keyword evidence="13" id="KW-1185">Reference proteome</keyword>
<dbReference type="Proteomes" id="UP000054560">
    <property type="component" value="Unassembled WGS sequence"/>
</dbReference>
<dbReference type="InterPro" id="IPR039787">
    <property type="entry name" value="ENDOU"/>
</dbReference>
<sequence>RDTQNDTSGFEHVFVGEVRNGEVMGLHNWIQFFVEEKAGKIDYKGYIYPRRRGNNVCV</sequence>
<dbReference type="GO" id="GO:0004521">
    <property type="term" value="F:RNA endonuclease activity"/>
    <property type="evidence" value="ECO:0007669"/>
    <property type="project" value="InterPro"/>
</dbReference>
<dbReference type="InterPro" id="IPR018998">
    <property type="entry name" value="EndoU_C"/>
</dbReference>
<dbReference type="Pfam" id="PF09412">
    <property type="entry name" value="XendoU"/>
    <property type="match status" value="1"/>
</dbReference>
<dbReference type="InterPro" id="IPR037227">
    <property type="entry name" value="EndoU-like"/>
</dbReference>
<evidence type="ECO:0000259" key="11">
    <source>
        <dbReference type="PROSITE" id="PS51959"/>
    </source>
</evidence>
<dbReference type="GO" id="GO:0003723">
    <property type="term" value="F:RNA binding"/>
    <property type="evidence" value="ECO:0007669"/>
    <property type="project" value="UniProtKB-KW"/>
</dbReference>
<keyword evidence="6" id="KW-0255">Endonuclease</keyword>
<evidence type="ECO:0000256" key="3">
    <source>
        <dbReference type="ARBA" id="ARBA00011245"/>
    </source>
</evidence>
<keyword evidence="9" id="KW-0464">Manganese</keyword>
<comment type="similarity">
    <text evidence="2">Belongs to the ENDOU family.</text>
</comment>
<evidence type="ECO:0000256" key="5">
    <source>
        <dbReference type="ARBA" id="ARBA00022723"/>
    </source>
</evidence>
<dbReference type="OrthoDB" id="430326at2759"/>
<evidence type="ECO:0000256" key="10">
    <source>
        <dbReference type="ARBA" id="ARBA00023239"/>
    </source>
</evidence>
<keyword evidence="8" id="KW-0694">RNA-binding</keyword>
<keyword evidence="5" id="KW-0479">Metal-binding</keyword>
<dbReference type="RefSeq" id="XP_014154591.1">
    <property type="nucleotide sequence ID" value="XM_014299116.1"/>
</dbReference>
<dbReference type="GO" id="GO:0046872">
    <property type="term" value="F:metal ion binding"/>
    <property type="evidence" value="ECO:0007669"/>
    <property type="project" value="UniProtKB-KW"/>
</dbReference>
<gene>
    <name evidence="12" type="ORF">SARC_06938</name>
</gene>
<comment type="subunit">
    <text evidence="3">Monomer.</text>
</comment>